<dbReference type="Pfam" id="PF13271">
    <property type="entry name" value="DUF4062"/>
    <property type="match status" value="1"/>
</dbReference>
<dbReference type="Proteomes" id="UP000075670">
    <property type="component" value="Unassembled WGS sequence"/>
</dbReference>
<feature type="domain" description="DUF4062" evidence="1">
    <location>
        <begin position="36"/>
        <end position="97"/>
    </location>
</feature>
<evidence type="ECO:0000313" key="3">
    <source>
        <dbReference type="Proteomes" id="UP000075670"/>
    </source>
</evidence>
<dbReference type="InterPro" id="IPR025139">
    <property type="entry name" value="DUF4062"/>
</dbReference>
<keyword evidence="3" id="KW-1185">Reference proteome</keyword>
<dbReference type="PATRIC" id="fig|1122241.3.peg.3166"/>
<organism evidence="2 3">
    <name type="scientific">Moorella mulderi DSM 14980</name>
    <dbReference type="NCBI Taxonomy" id="1122241"/>
    <lineage>
        <taxon>Bacteria</taxon>
        <taxon>Bacillati</taxon>
        <taxon>Bacillota</taxon>
        <taxon>Clostridia</taxon>
        <taxon>Neomoorellales</taxon>
        <taxon>Neomoorellaceae</taxon>
        <taxon>Neomoorella</taxon>
    </lineage>
</organism>
<sequence>MAEYNHTLENDHFETGGQQFVTESPLMKPGERHLVVFISSVMAELEKERQEIVRILNNFPPFSAWAFEFTPGSSEPVDSTYLRKVREADIVIWLIGAETTEPVRNEIQEALASNRRLWAVKLPVEERSQATQELLEKVGTRVKWVDVEKAGGLKQAIELTLQDEIVRAFQGTPETGYLNKLEELNQRSMARCISRWQAAGVPRAKAEQLAANPSIGAPCQAIQQRYRENKIIVLVGNMGAGKSLIAERLYQQAIVEARKNINSPIPVYLQAFEAVDGLEKAIKKAVNGLGNPSIQGVHVFVDGVDEVETANASRILNEGRILANTWPKSRIVLTSSPIPIFMGIEEAVTVPQLTDEEAYGLIGDLAGKSVSSGMTWGWPKSIQEAIHLPLFAVLMGNYLHAQDMRAPKSKGELISHLVEQALMQRGINLADATDVLHRLAALSIDRSGSPIPAVEVAPTEKLTPLLESGLVVKHSGAISFPLPILTQWFAARSLAEGFPSVGELLNDPQRLEAWRYPLIIFVATFSHEQVTSILEPLTKEHPGFVSQIIDDGLASWGLEEEVLPPPPQECGQRIRTAMKAWVEGIGPLAQLIAPVREDGTLLPIGVRTHGAGLIAGWYYGTEKVQDIVPLPLNLDKDLRWPYTRWARPGRQSGWAWRWTLEELSGKLSKLLRRQALPIEDGPLTREYVWITALKIVGRGSLDYRPIPLTEIEKHFSSFPSHINDFIDSRMRKWNLGPLRREISRLRNLGELELHPPWPGPDLEQRSGWVWEMYSDEQLLARTKAVYEGALKSYQQLVETWFPRLAEQLDTWVILPARLVGNIIPPDRGKEWAGSPKIHWYLEPLPYGTQSYVDLTLGTGDASIKDPLLIFEHLRAQSHKVRPGTMMWGRFTIHHEILDIFEPSTATRLAYDWLWKDLSKISWVNGSRGGREW</sequence>
<evidence type="ECO:0000313" key="2">
    <source>
        <dbReference type="EMBL" id="KYH30693.1"/>
    </source>
</evidence>
<protein>
    <recommendedName>
        <fullName evidence="1">DUF4062 domain-containing protein</fullName>
    </recommendedName>
</protein>
<dbReference type="AlphaFoldDB" id="A0A151ASZ1"/>
<gene>
    <name evidence="2" type="ORF">MOMUL_29750</name>
</gene>
<comment type="caution">
    <text evidence="2">The sequence shown here is derived from an EMBL/GenBank/DDBJ whole genome shotgun (WGS) entry which is preliminary data.</text>
</comment>
<reference evidence="2 3" key="1">
    <citation type="submission" date="2016-02" db="EMBL/GenBank/DDBJ databases">
        <title>Genome sequence of Moorella mulderi DSM 14980.</title>
        <authorList>
            <person name="Poehlein A."/>
            <person name="Daniel R."/>
        </authorList>
    </citation>
    <scope>NUCLEOTIDE SEQUENCE [LARGE SCALE GENOMIC DNA]</scope>
    <source>
        <strain evidence="2 3">DSM 14980</strain>
    </source>
</reference>
<dbReference type="Gene3D" id="3.40.50.300">
    <property type="entry name" value="P-loop containing nucleotide triphosphate hydrolases"/>
    <property type="match status" value="1"/>
</dbReference>
<name>A0A151ASZ1_9FIRM</name>
<dbReference type="InterPro" id="IPR027417">
    <property type="entry name" value="P-loop_NTPase"/>
</dbReference>
<dbReference type="SUPFAM" id="SSF52540">
    <property type="entry name" value="P-loop containing nucleoside triphosphate hydrolases"/>
    <property type="match status" value="1"/>
</dbReference>
<proteinExistence type="predicted"/>
<dbReference type="OrthoDB" id="2927131at2"/>
<evidence type="ECO:0000259" key="1">
    <source>
        <dbReference type="Pfam" id="PF13271"/>
    </source>
</evidence>
<dbReference type="RefSeq" id="WP_062286075.1">
    <property type="nucleotide sequence ID" value="NZ_LTBC01000023.1"/>
</dbReference>
<dbReference type="EMBL" id="LTBC01000023">
    <property type="protein sequence ID" value="KYH30693.1"/>
    <property type="molecule type" value="Genomic_DNA"/>
</dbReference>
<accession>A0A151ASZ1</accession>